<name>A0A8T1LUC2_CLOSI</name>
<protein>
    <submittedName>
        <fullName evidence="1">Uncharacterized protein</fullName>
    </submittedName>
</protein>
<reference evidence="1 2" key="2">
    <citation type="journal article" date="2021" name="Genomics">
        <title>High-quality reference genome for Clonorchis sinensis.</title>
        <authorList>
            <person name="Young N.D."/>
            <person name="Stroehlein A.J."/>
            <person name="Kinkar L."/>
            <person name="Wang T."/>
            <person name="Sohn W.M."/>
            <person name="Chang B.C.H."/>
            <person name="Kaur P."/>
            <person name="Weisz D."/>
            <person name="Dudchenko O."/>
            <person name="Aiden E.L."/>
            <person name="Korhonen P.K."/>
            <person name="Gasser R.B."/>
        </authorList>
    </citation>
    <scope>NUCLEOTIDE SEQUENCE [LARGE SCALE GENOMIC DNA]</scope>
    <source>
        <strain evidence="1">Cs-k2</strain>
    </source>
</reference>
<sequence>EIITVVQLYRPFDAEPPCHPKEARRLRKLTQDYRNLFVSVVWEIKWTRPLEDWSVIQFLNQTGEIAQIVNILTGRSVVRTRHLSFDFPCLGLSNLSVSWSPCFLLAARQLSTRKGATTERKFSQILFLSLQDGYACMFDRFERPLTTLTKLQVTSKAVPSVSDPGSMGFYRTWLMNDAANCQARRTDQMPSDQPPVNTHELPIFQQFVYAYILGISSNNRPTPRDEKPTGELDFYESLRFMNHRPPIMPGTCVEFIQKFRAKRIQKKCGYLQTIEQGSKTLICISFTKLNIHLLLERVFLNFSGYSLTVTQIQANATKRPHKFRNRSHFSRDAKRIYETPSSTQTNNRGILL</sequence>
<dbReference type="AlphaFoldDB" id="A0A8T1LUC2"/>
<dbReference type="Proteomes" id="UP000286415">
    <property type="component" value="Unassembled WGS sequence"/>
</dbReference>
<feature type="non-terminal residue" evidence="1">
    <location>
        <position position="1"/>
    </location>
</feature>
<comment type="caution">
    <text evidence="1">The sequence shown here is derived from an EMBL/GenBank/DDBJ whole genome shotgun (WGS) entry which is preliminary data.</text>
</comment>
<organism evidence="1 2">
    <name type="scientific">Clonorchis sinensis</name>
    <name type="common">Chinese liver fluke</name>
    <dbReference type="NCBI Taxonomy" id="79923"/>
    <lineage>
        <taxon>Eukaryota</taxon>
        <taxon>Metazoa</taxon>
        <taxon>Spiralia</taxon>
        <taxon>Lophotrochozoa</taxon>
        <taxon>Platyhelminthes</taxon>
        <taxon>Trematoda</taxon>
        <taxon>Digenea</taxon>
        <taxon>Opisthorchiida</taxon>
        <taxon>Opisthorchiata</taxon>
        <taxon>Opisthorchiidae</taxon>
        <taxon>Clonorchis</taxon>
    </lineage>
</organism>
<accession>A0A8T1LUC2</accession>
<dbReference type="EMBL" id="NIRI02000077">
    <property type="protein sequence ID" value="KAG5441217.1"/>
    <property type="molecule type" value="Genomic_DNA"/>
</dbReference>
<keyword evidence="2" id="KW-1185">Reference proteome</keyword>
<evidence type="ECO:0000313" key="2">
    <source>
        <dbReference type="Proteomes" id="UP000286415"/>
    </source>
</evidence>
<proteinExistence type="predicted"/>
<evidence type="ECO:0000313" key="1">
    <source>
        <dbReference type="EMBL" id="KAG5441217.1"/>
    </source>
</evidence>
<gene>
    <name evidence="1" type="ORF">CSKR_102431</name>
</gene>
<reference evidence="1 2" key="1">
    <citation type="journal article" date="2018" name="Biotechnol. Adv.">
        <title>Improved genomic resources and new bioinformatic workflow for the carcinogenic parasite Clonorchis sinensis: Biotechnological implications.</title>
        <authorList>
            <person name="Wang D."/>
            <person name="Korhonen P.K."/>
            <person name="Gasser R.B."/>
            <person name="Young N.D."/>
        </authorList>
    </citation>
    <scope>NUCLEOTIDE SEQUENCE [LARGE SCALE GENOMIC DNA]</scope>
    <source>
        <strain evidence="1">Cs-k2</strain>
    </source>
</reference>